<accession>A0ABV0RI43</accession>
<gene>
    <name evidence="1" type="ORF">XENOCAPTIV_019315</name>
</gene>
<evidence type="ECO:0000313" key="1">
    <source>
        <dbReference type="EMBL" id="MEQ2207827.1"/>
    </source>
</evidence>
<comment type="caution">
    <text evidence="1">The sequence shown here is derived from an EMBL/GenBank/DDBJ whole genome shotgun (WGS) entry which is preliminary data.</text>
</comment>
<keyword evidence="2" id="KW-1185">Reference proteome</keyword>
<proteinExistence type="predicted"/>
<sequence length="113" mass="13066">MCLTPQVTRRLVWSGSQQMSKIWENSDSSVRERVNVLQHQNFTDKSPTLSEWPVAMARTRPLLQSQIHTVFLASSPTEANRYDNRDMNQACEVICIHKPLYLHPQHGNHRAGR</sequence>
<evidence type="ECO:0000313" key="2">
    <source>
        <dbReference type="Proteomes" id="UP001434883"/>
    </source>
</evidence>
<reference evidence="1 2" key="1">
    <citation type="submission" date="2021-06" db="EMBL/GenBank/DDBJ databases">
        <authorList>
            <person name="Palmer J.M."/>
        </authorList>
    </citation>
    <scope>NUCLEOTIDE SEQUENCE [LARGE SCALE GENOMIC DNA]</scope>
    <source>
        <strain evidence="1 2">XC_2019</strain>
        <tissue evidence="1">Muscle</tissue>
    </source>
</reference>
<dbReference type="Proteomes" id="UP001434883">
    <property type="component" value="Unassembled WGS sequence"/>
</dbReference>
<name>A0ABV0RI43_9TELE</name>
<protein>
    <submittedName>
        <fullName evidence="1">Uncharacterized protein</fullName>
    </submittedName>
</protein>
<dbReference type="EMBL" id="JAHRIN010046101">
    <property type="protein sequence ID" value="MEQ2207827.1"/>
    <property type="molecule type" value="Genomic_DNA"/>
</dbReference>
<organism evidence="1 2">
    <name type="scientific">Xenoophorus captivus</name>
    <dbReference type="NCBI Taxonomy" id="1517983"/>
    <lineage>
        <taxon>Eukaryota</taxon>
        <taxon>Metazoa</taxon>
        <taxon>Chordata</taxon>
        <taxon>Craniata</taxon>
        <taxon>Vertebrata</taxon>
        <taxon>Euteleostomi</taxon>
        <taxon>Actinopterygii</taxon>
        <taxon>Neopterygii</taxon>
        <taxon>Teleostei</taxon>
        <taxon>Neoteleostei</taxon>
        <taxon>Acanthomorphata</taxon>
        <taxon>Ovalentaria</taxon>
        <taxon>Atherinomorphae</taxon>
        <taxon>Cyprinodontiformes</taxon>
        <taxon>Goodeidae</taxon>
        <taxon>Xenoophorus</taxon>
    </lineage>
</organism>